<gene>
    <name evidence="2" type="ORF">SSLN_LOCUS4995</name>
</gene>
<dbReference type="Proteomes" id="UP000275846">
    <property type="component" value="Unassembled WGS sequence"/>
</dbReference>
<dbReference type="EMBL" id="UYSU01033079">
    <property type="protein sequence ID" value="VDL91380.1"/>
    <property type="molecule type" value="Genomic_DNA"/>
</dbReference>
<organism evidence="4">
    <name type="scientific">Schistocephalus solidus</name>
    <name type="common">Tapeworm</name>
    <dbReference type="NCBI Taxonomy" id="70667"/>
    <lineage>
        <taxon>Eukaryota</taxon>
        <taxon>Metazoa</taxon>
        <taxon>Spiralia</taxon>
        <taxon>Lophotrochozoa</taxon>
        <taxon>Platyhelminthes</taxon>
        <taxon>Cestoda</taxon>
        <taxon>Eucestoda</taxon>
        <taxon>Diphyllobothriidea</taxon>
        <taxon>Diphyllobothriidae</taxon>
        <taxon>Schistocephalus</taxon>
    </lineage>
</organism>
<keyword evidence="3" id="KW-1185">Reference proteome</keyword>
<reference evidence="2 3" key="2">
    <citation type="submission" date="2018-11" db="EMBL/GenBank/DDBJ databases">
        <authorList>
            <consortium name="Pathogen Informatics"/>
        </authorList>
    </citation>
    <scope>NUCLEOTIDE SEQUENCE [LARGE SCALE GENOMIC DNA]</scope>
    <source>
        <strain evidence="2 3">NST_G2</strain>
    </source>
</reference>
<evidence type="ECO:0000313" key="4">
    <source>
        <dbReference type="WBParaSite" id="SSLN_0000515801-mRNA-1"/>
    </source>
</evidence>
<evidence type="ECO:0000256" key="1">
    <source>
        <dbReference type="SAM" id="MobiDB-lite"/>
    </source>
</evidence>
<name>A0A183SL97_SCHSO</name>
<evidence type="ECO:0000313" key="3">
    <source>
        <dbReference type="Proteomes" id="UP000275846"/>
    </source>
</evidence>
<accession>A0A183SL97</accession>
<dbReference type="AlphaFoldDB" id="A0A183SL97"/>
<dbReference type="STRING" id="70667.A0A183SL97"/>
<sequence>MLLYGRLYGESLGASDEKTSQPSAQSGVDGLHHQGFAQRIGQLEEVVAGYTFFWSGRPKAERRDAGVAFAVRNDIMGRLPCLPQGINDRKMSLRLPLWGDQFATIISAYAPPMTCSGAVKDKFYEGLGALLATVSKLPLKNTEAEIARQDPGRGSPGADRNPEHPCHAEASATAMERPPGKNGRRATTQTTILRRFRYGFLLAGRSKTTLQ</sequence>
<evidence type="ECO:0000313" key="2">
    <source>
        <dbReference type="EMBL" id="VDL91380.1"/>
    </source>
</evidence>
<dbReference type="WBParaSite" id="SSLN_0000515801-mRNA-1">
    <property type="protein sequence ID" value="SSLN_0000515801-mRNA-1"/>
    <property type="gene ID" value="SSLN_0000515801"/>
</dbReference>
<reference evidence="4" key="1">
    <citation type="submission" date="2016-06" db="UniProtKB">
        <authorList>
            <consortium name="WormBaseParasite"/>
        </authorList>
    </citation>
    <scope>IDENTIFICATION</scope>
</reference>
<protein>
    <submittedName>
        <fullName evidence="2 4">Uncharacterized protein</fullName>
    </submittedName>
</protein>
<feature type="region of interest" description="Disordered" evidence="1">
    <location>
        <begin position="145"/>
        <end position="165"/>
    </location>
</feature>
<proteinExistence type="predicted"/>